<organism evidence="2 3">
    <name type="scientific">Psychrosphaera haliotis</name>
    <dbReference type="NCBI Taxonomy" id="555083"/>
    <lineage>
        <taxon>Bacteria</taxon>
        <taxon>Pseudomonadati</taxon>
        <taxon>Pseudomonadota</taxon>
        <taxon>Gammaproteobacteria</taxon>
        <taxon>Alteromonadales</taxon>
        <taxon>Pseudoalteromonadaceae</taxon>
        <taxon>Psychrosphaera</taxon>
    </lineage>
</organism>
<keyword evidence="1" id="KW-0472">Membrane</keyword>
<dbReference type="EMBL" id="WOCD01000003">
    <property type="protein sequence ID" value="MUH72343.1"/>
    <property type="molecule type" value="Genomic_DNA"/>
</dbReference>
<gene>
    <name evidence="2" type="ORF">GNP35_07550</name>
</gene>
<accession>A0A6N8F7I0</accession>
<dbReference type="RefSeq" id="WP_155695531.1">
    <property type="nucleotide sequence ID" value="NZ_BAAAFQ010000004.1"/>
</dbReference>
<dbReference type="Proteomes" id="UP000439994">
    <property type="component" value="Unassembled WGS sequence"/>
</dbReference>
<feature type="transmembrane region" description="Helical" evidence="1">
    <location>
        <begin position="155"/>
        <end position="174"/>
    </location>
</feature>
<feature type="transmembrane region" description="Helical" evidence="1">
    <location>
        <begin position="12"/>
        <end position="30"/>
    </location>
</feature>
<dbReference type="PIRSF" id="PIRSF028137">
    <property type="entry name" value="UCP028137"/>
    <property type="match status" value="1"/>
</dbReference>
<evidence type="ECO:0000256" key="1">
    <source>
        <dbReference type="SAM" id="Phobius"/>
    </source>
</evidence>
<reference evidence="2 3" key="1">
    <citation type="submission" date="2019-11" db="EMBL/GenBank/DDBJ databases">
        <title>P. haliotis isolates from Z. marina roots.</title>
        <authorList>
            <person name="Cohen M."/>
            <person name="Jospin G."/>
            <person name="Eisen J.A."/>
            <person name="Coil D.A."/>
        </authorList>
    </citation>
    <scope>NUCLEOTIDE SEQUENCE [LARGE SCALE GENOMIC DNA]</scope>
    <source>
        <strain evidence="2 3">UCD-MCMsp1aY</strain>
    </source>
</reference>
<dbReference type="InterPro" id="IPR016870">
    <property type="entry name" value="UCP028137"/>
</dbReference>
<feature type="transmembrane region" description="Helical" evidence="1">
    <location>
        <begin position="194"/>
        <end position="215"/>
    </location>
</feature>
<feature type="transmembrane region" description="Helical" evidence="1">
    <location>
        <begin position="63"/>
        <end position="84"/>
    </location>
</feature>
<feature type="transmembrane region" description="Helical" evidence="1">
    <location>
        <begin position="96"/>
        <end position="117"/>
    </location>
</feature>
<comment type="caution">
    <text evidence="2">The sequence shown here is derived from an EMBL/GenBank/DDBJ whole genome shotgun (WGS) entry which is preliminary data.</text>
</comment>
<protein>
    <submittedName>
        <fullName evidence="2">MFS transporter</fullName>
    </submittedName>
</protein>
<keyword evidence="3" id="KW-1185">Reference proteome</keyword>
<evidence type="ECO:0000313" key="3">
    <source>
        <dbReference type="Proteomes" id="UP000439994"/>
    </source>
</evidence>
<evidence type="ECO:0000313" key="2">
    <source>
        <dbReference type="EMBL" id="MUH72343.1"/>
    </source>
</evidence>
<dbReference type="NCBIfam" id="NF041646">
    <property type="entry name" value="VC0807_fam"/>
    <property type="match status" value="1"/>
</dbReference>
<name>A0A6N8F7I0_9GAMM</name>
<dbReference type="AlphaFoldDB" id="A0A6N8F7I0"/>
<dbReference type="OrthoDB" id="188353at2"/>
<sequence>MTTQPTKPKKNNTFLELIFNIIIPSLILMKLSGDEYLGTVNGLIVALAFPIAYGIYDFVQSKTFNFISLLGFLSTLLTGGIGLFELDAEWLAIKEAAIPAIIGLVVLVSGFSGKPLLAKLMLNPTLFNLNLIYDTLAEKGNVAEFKSKINTANHLLASTFVFSAAANYILAKMIVTSQAGTVEFNEQLGEMTLVSYPVIAIPSLIMLIGIMIYVVKTITRLTGLKFEQALNQE</sequence>
<keyword evidence="1" id="KW-0812">Transmembrane</keyword>
<proteinExistence type="predicted"/>
<feature type="transmembrane region" description="Helical" evidence="1">
    <location>
        <begin position="36"/>
        <end position="56"/>
    </location>
</feature>
<keyword evidence="1" id="KW-1133">Transmembrane helix</keyword>